<dbReference type="Gene3D" id="1.10.443.10">
    <property type="entry name" value="Intergrase catalytic core"/>
    <property type="match status" value="1"/>
</dbReference>
<dbReference type="PROSITE" id="PS51898">
    <property type="entry name" value="TYR_RECOMBINASE"/>
    <property type="match status" value="1"/>
</dbReference>
<gene>
    <name evidence="7" type="ORF">AYM40_21055</name>
</gene>
<keyword evidence="3" id="KW-0233">DNA recombination</keyword>
<evidence type="ECO:0008006" key="9">
    <source>
        <dbReference type="Google" id="ProtNLM"/>
    </source>
</evidence>
<name>A0A160FQG0_9BURK</name>
<dbReference type="SUPFAM" id="SSF56349">
    <property type="entry name" value="DNA breaking-rejoining enzymes"/>
    <property type="match status" value="1"/>
</dbReference>
<dbReference type="OrthoDB" id="8912821at2"/>
<dbReference type="CDD" id="cd01188">
    <property type="entry name" value="INT_RitA_C_like"/>
    <property type="match status" value="1"/>
</dbReference>
<dbReference type="RefSeq" id="WP_063498243.1">
    <property type="nucleotide sequence ID" value="NZ_CP014579.1"/>
</dbReference>
<evidence type="ECO:0000256" key="2">
    <source>
        <dbReference type="ARBA" id="ARBA00023125"/>
    </source>
</evidence>
<dbReference type="KEGG" id="buz:AYM40_21055"/>
<keyword evidence="2 4" id="KW-0238">DNA-binding</keyword>
<accession>A0A160FQG0</accession>
<protein>
    <recommendedName>
        <fullName evidence="9">Integrase</fullName>
    </recommendedName>
</protein>
<evidence type="ECO:0000313" key="7">
    <source>
        <dbReference type="EMBL" id="ANB74942.1"/>
    </source>
</evidence>
<dbReference type="PANTHER" id="PTHR30349">
    <property type="entry name" value="PHAGE INTEGRASE-RELATED"/>
    <property type="match status" value="1"/>
</dbReference>
<dbReference type="InterPro" id="IPR013762">
    <property type="entry name" value="Integrase-like_cat_sf"/>
</dbReference>
<dbReference type="Gene3D" id="1.10.150.130">
    <property type="match status" value="1"/>
</dbReference>
<dbReference type="InterPro" id="IPR011010">
    <property type="entry name" value="DNA_brk_join_enz"/>
</dbReference>
<proteinExistence type="predicted"/>
<dbReference type="EMBL" id="CP014579">
    <property type="protein sequence ID" value="ANB74942.1"/>
    <property type="molecule type" value="Genomic_DNA"/>
</dbReference>
<dbReference type="PANTHER" id="PTHR30349:SF90">
    <property type="entry name" value="TYROSINE RECOMBINASE XERD"/>
    <property type="match status" value="1"/>
</dbReference>
<feature type="domain" description="Tyr recombinase" evidence="5">
    <location>
        <begin position="222"/>
        <end position="406"/>
    </location>
</feature>
<dbReference type="InterPro" id="IPR050090">
    <property type="entry name" value="Tyrosine_recombinase_XerCD"/>
</dbReference>
<dbReference type="InterPro" id="IPR002104">
    <property type="entry name" value="Integrase_catalytic"/>
</dbReference>
<dbReference type="GO" id="GO:0006310">
    <property type="term" value="P:DNA recombination"/>
    <property type="evidence" value="ECO:0007669"/>
    <property type="project" value="UniProtKB-KW"/>
</dbReference>
<organism evidence="7 8">
    <name type="scientific">Paraburkholderia phytofirmans OLGA172</name>
    <dbReference type="NCBI Taxonomy" id="1417228"/>
    <lineage>
        <taxon>Bacteria</taxon>
        <taxon>Pseudomonadati</taxon>
        <taxon>Pseudomonadota</taxon>
        <taxon>Betaproteobacteria</taxon>
        <taxon>Burkholderiales</taxon>
        <taxon>Burkholderiaceae</taxon>
        <taxon>Paraburkholderia</taxon>
    </lineage>
</organism>
<feature type="domain" description="Core-binding (CB)" evidence="6">
    <location>
        <begin position="114"/>
        <end position="199"/>
    </location>
</feature>
<dbReference type="AlphaFoldDB" id="A0A160FQG0"/>
<dbReference type="InterPro" id="IPR010998">
    <property type="entry name" value="Integrase_recombinase_N"/>
</dbReference>
<sequence length="413" mass="46738">MTIEAYYDSPKMLKRLHEGPLGVHIDLFAARLLREGHCRQGAWRNLRVACDFSHWLARKRLELDDINEQSIEEYQEFRRRYRCPFLSDRPALIRLLGLLREIDAIPAKPPFALDELEQVVQDFDRYLIQERGLARVSAVRHVPFARQFLREHCLSGYPQITSLTGSDVMTFIERHARDHSPQSAKHMCSAIRAFMRFLQYRGYIAADLASCVPGVRAWQLTSLPAYLLPDQVQTVLNGCDRHTPVGRRDYAILLLLARLGLRANEIALLTLDDIDWRIGQLAVHGKGRRRAELPLPAEVGAAMVDYLKHGRPQSGSRRVFLRHLAPHIGFASSAAVSMIATMALTRAGIDNVSHKGAHLFRHSLATQLLRAGASLTQIGQVLRHQDHDTTRIYAKVDIASLRTLGLPWPGGVR</sequence>
<keyword evidence="8" id="KW-1185">Reference proteome</keyword>
<evidence type="ECO:0000313" key="8">
    <source>
        <dbReference type="Proteomes" id="UP000076852"/>
    </source>
</evidence>
<evidence type="ECO:0000256" key="4">
    <source>
        <dbReference type="PROSITE-ProRule" id="PRU01248"/>
    </source>
</evidence>
<dbReference type="InterPro" id="IPR044068">
    <property type="entry name" value="CB"/>
</dbReference>
<dbReference type="STRING" id="1804984.AYM40_21055"/>
<dbReference type="InterPro" id="IPR004107">
    <property type="entry name" value="Integrase_SAM-like_N"/>
</dbReference>
<dbReference type="GO" id="GO:0003677">
    <property type="term" value="F:DNA binding"/>
    <property type="evidence" value="ECO:0007669"/>
    <property type="project" value="UniProtKB-UniRule"/>
</dbReference>
<evidence type="ECO:0000259" key="5">
    <source>
        <dbReference type="PROSITE" id="PS51898"/>
    </source>
</evidence>
<dbReference type="Proteomes" id="UP000076852">
    <property type="component" value="Chromosome 2"/>
</dbReference>
<evidence type="ECO:0000256" key="1">
    <source>
        <dbReference type="ARBA" id="ARBA00022908"/>
    </source>
</evidence>
<evidence type="ECO:0000256" key="3">
    <source>
        <dbReference type="ARBA" id="ARBA00023172"/>
    </source>
</evidence>
<dbReference type="GO" id="GO:0015074">
    <property type="term" value="P:DNA integration"/>
    <property type="evidence" value="ECO:0007669"/>
    <property type="project" value="UniProtKB-KW"/>
</dbReference>
<reference evidence="7 8" key="1">
    <citation type="journal article" date="2016" name="Gene">
        <title>PacBio SMRT assembly of a complex multi-replicon genome reveals chlorocatechol degradative operon in a region of genome plasticity.</title>
        <authorList>
            <person name="Ricker N."/>
            <person name="Shen S.Y."/>
            <person name="Goordial J."/>
            <person name="Jin S."/>
            <person name="Fulthorpe R.R."/>
        </authorList>
    </citation>
    <scope>NUCLEOTIDE SEQUENCE [LARGE SCALE GENOMIC DNA]</scope>
    <source>
        <strain evidence="7 8">OLGA172</strain>
    </source>
</reference>
<dbReference type="Pfam" id="PF02899">
    <property type="entry name" value="Phage_int_SAM_1"/>
    <property type="match status" value="1"/>
</dbReference>
<dbReference type="PROSITE" id="PS51900">
    <property type="entry name" value="CB"/>
    <property type="match status" value="1"/>
</dbReference>
<evidence type="ECO:0000259" key="6">
    <source>
        <dbReference type="PROSITE" id="PS51900"/>
    </source>
</evidence>
<keyword evidence="1" id="KW-0229">DNA integration</keyword>
<dbReference type="Pfam" id="PF00589">
    <property type="entry name" value="Phage_integrase"/>
    <property type="match status" value="1"/>
</dbReference>